<feature type="domain" description="Saposin B-type" evidence="9">
    <location>
        <begin position="29"/>
        <end position="125"/>
    </location>
</feature>
<evidence type="ECO:0000256" key="7">
    <source>
        <dbReference type="ARBA" id="ARBA00032923"/>
    </source>
</evidence>
<gene>
    <name evidence="10" type="ORF">CUNI_LOCUS6058</name>
</gene>
<evidence type="ECO:0000256" key="5">
    <source>
        <dbReference type="ARBA" id="ARBA00022729"/>
    </source>
</evidence>
<dbReference type="GO" id="GO:0005576">
    <property type="term" value="C:extracellular region"/>
    <property type="evidence" value="ECO:0007669"/>
    <property type="project" value="UniProtKB-SubCell"/>
</dbReference>
<dbReference type="Gene3D" id="1.10.225.10">
    <property type="entry name" value="Saposin-like"/>
    <property type="match status" value="1"/>
</dbReference>
<evidence type="ECO:0000256" key="2">
    <source>
        <dbReference type="ARBA" id="ARBA00005617"/>
    </source>
</evidence>
<accession>A0A8S3YZ51</accession>
<keyword evidence="4" id="KW-0964">Secreted</keyword>
<dbReference type="InterPro" id="IPR045333">
    <property type="entry name" value="ARMET-like"/>
</dbReference>
<dbReference type="Pfam" id="PF20145">
    <property type="entry name" value="ARMET_N"/>
    <property type="match status" value="1"/>
</dbReference>
<feature type="chain" id="PRO_5035778408" description="Mesencephalic astrocyte-derived neurotrophic factor homolog" evidence="8">
    <location>
        <begin position="27"/>
        <end position="190"/>
    </location>
</feature>
<feature type="signal peptide" evidence="8">
    <location>
        <begin position="1"/>
        <end position="26"/>
    </location>
</feature>
<dbReference type="AlphaFoldDB" id="A0A8S3YZ51"/>
<evidence type="ECO:0000256" key="3">
    <source>
        <dbReference type="ARBA" id="ARBA00014267"/>
    </source>
</evidence>
<dbReference type="InterPro" id="IPR045332">
    <property type="entry name" value="ARMET_N"/>
</dbReference>
<evidence type="ECO:0000256" key="1">
    <source>
        <dbReference type="ARBA" id="ARBA00004613"/>
    </source>
</evidence>
<dbReference type="Gene3D" id="1.10.720.30">
    <property type="entry name" value="SAP domain"/>
    <property type="match status" value="1"/>
</dbReference>
<evidence type="ECO:0000259" key="9">
    <source>
        <dbReference type="PROSITE" id="PS50015"/>
    </source>
</evidence>
<evidence type="ECO:0000256" key="8">
    <source>
        <dbReference type="SAM" id="SignalP"/>
    </source>
</evidence>
<dbReference type="OrthoDB" id="5597848at2759"/>
<keyword evidence="5 8" id="KW-0732">Signal</keyword>
<evidence type="ECO:0000313" key="11">
    <source>
        <dbReference type="Proteomes" id="UP000678393"/>
    </source>
</evidence>
<evidence type="ECO:0000256" key="6">
    <source>
        <dbReference type="ARBA" id="ARBA00023157"/>
    </source>
</evidence>
<protein>
    <recommendedName>
        <fullName evidence="3">Mesencephalic astrocyte-derived neurotrophic factor homolog</fullName>
    </recommendedName>
    <alternativeName>
        <fullName evidence="7">MANF/CDNF-like protein</fullName>
    </alternativeName>
</protein>
<reference evidence="10" key="1">
    <citation type="submission" date="2021-04" db="EMBL/GenBank/DDBJ databases">
        <authorList>
            <consortium name="Molecular Ecology Group"/>
        </authorList>
    </citation>
    <scope>NUCLEOTIDE SEQUENCE</scope>
</reference>
<dbReference type="PANTHER" id="PTHR12990">
    <property type="entry name" value="ARMET-LIKE PROTEIN"/>
    <property type="match status" value="1"/>
</dbReference>
<keyword evidence="11" id="KW-1185">Reference proteome</keyword>
<dbReference type="Pfam" id="PF10208">
    <property type="entry name" value="ARMET_C"/>
    <property type="match status" value="1"/>
</dbReference>
<dbReference type="Proteomes" id="UP000678393">
    <property type="component" value="Unassembled WGS sequence"/>
</dbReference>
<dbReference type="SUPFAM" id="SSF68906">
    <property type="entry name" value="SAP domain"/>
    <property type="match status" value="1"/>
</dbReference>
<comment type="similarity">
    <text evidence="2">Belongs to the ARMET family.</text>
</comment>
<evidence type="ECO:0000256" key="4">
    <source>
        <dbReference type="ARBA" id="ARBA00022525"/>
    </source>
</evidence>
<proteinExistence type="inferred from homology"/>
<evidence type="ECO:0000313" key="10">
    <source>
        <dbReference type="EMBL" id="CAG5120500.1"/>
    </source>
</evidence>
<dbReference type="PROSITE" id="PS50015">
    <property type="entry name" value="SAP_B"/>
    <property type="match status" value="1"/>
</dbReference>
<dbReference type="InterPro" id="IPR008139">
    <property type="entry name" value="SaposinB_dom"/>
</dbReference>
<dbReference type="InterPro" id="IPR019345">
    <property type="entry name" value="ARMET_C"/>
</dbReference>
<dbReference type="EMBL" id="CAJHNH020000910">
    <property type="protein sequence ID" value="CAG5120500.1"/>
    <property type="molecule type" value="Genomic_DNA"/>
</dbReference>
<dbReference type="InterPro" id="IPR036361">
    <property type="entry name" value="SAP_dom_sf"/>
</dbReference>
<comment type="subcellular location">
    <subcellularLocation>
        <location evidence="1">Secreted</location>
    </subcellularLocation>
</comment>
<organism evidence="10 11">
    <name type="scientific">Candidula unifasciata</name>
    <dbReference type="NCBI Taxonomy" id="100452"/>
    <lineage>
        <taxon>Eukaryota</taxon>
        <taxon>Metazoa</taxon>
        <taxon>Spiralia</taxon>
        <taxon>Lophotrochozoa</taxon>
        <taxon>Mollusca</taxon>
        <taxon>Gastropoda</taxon>
        <taxon>Heterobranchia</taxon>
        <taxon>Euthyneura</taxon>
        <taxon>Panpulmonata</taxon>
        <taxon>Eupulmonata</taxon>
        <taxon>Stylommatophora</taxon>
        <taxon>Helicina</taxon>
        <taxon>Helicoidea</taxon>
        <taxon>Geomitridae</taxon>
        <taxon>Candidula</taxon>
    </lineage>
</organism>
<sequence length="190" mass="21839">MNVKDFFKMALLGVFLIVLVVVSVDAKKDERDCEVCISTIAKFKKQTPEDLFSDQEELETKFREFCEKFPSGGKENRFCYFVGGTKDAATGILNHVIKPLSYHLPPEKICEKLKVMDSQICQLRFDVKPDFSKLNKMKVGELKKILSNWGEDMACKGCVEKPDFVKKVQELLPKHEPEEWRKIQAVEGEL</sequence>
<name>A0A8S3YZ51_9EUPU</name>
<keyword evidence="6" id="KW-1015">Disulfide bond</keyword>
<dbReference type="PANTHER" id="PTHR12990:SF5">
    <property type="entry name" value="MESENCEPHALIC ASTROCYTE-DERIVED NEUROTROPHIC FACTOR HOMOLOG"/>
    <property type="match status" value="1"/>
</dbReference>
<comment type="caution">
    <text evidence="10">The sequence shown here is derived from an EMBL/GenBank/DDBJ whole genome shotgun (WGS) entry which is preliminary data.</text>
</comment>